<comment type="subcellular location">
    <subcellularLocation>
        <location evidence="1 9">Cell membrane</location>
        <topology evidence="1 9">Multi-pass membrane protein</topology>
    </subcellularLocation>
</comment>
<evidence type="ECO:0000256" key="9">
    <source>
        <dbReference type="RuleBase" id="RU363032"/>
    </source>
</evidence>
<dbReference type="PANTHER" id="PTHR43386">
    <property type="entry name" value="OLIGOPEPTIDE TRANSPORT SYSTEM PERMEASE PROTEIN APPC"/>
    <property type="match status" value="1"/>
</dbReference>
<evidence type="ECO:0000256" key="1">
    <source>
        <dbReference type="ARBA" id="ARBA00004651"/>
    </source>
</evidence>
<dbReference type="InterPro" id="IPR050366">
    <property type="entry name" value="BP-dependent_transpt_permease"/>
</dbReference>
<dbReference type="OrthoDB" id="9766870at2"/>
<keyword evidence="5" id="KW-0571">Peptide transport</keyword>
<dbReference type="EMBL" id="QDKM01000012">
    <property type="protein sequence ID" value="PVH27482.1"/>
    <property type="molecule type" value="Genomic_DNA"/>
</dbReference>
<keyword evidence="8 9" id="KW-0472">Membrane</keyword>
<evidence type="ECO:0000256" key="8">
    <source>
        <dbReference type="ARBA" id="ARBA00023136"/>
    </source>
</evidence>
<dbReference type="GO" id="GO:0015031">
    <property type="term" value="P:protein transport"/>
    <property type="evidence" value="ECO:0007669"/>
    <property type="project" value="UniProtKB-KW"/>
</dbReference>
<dbReference type="Pfam" id="PF00528">
    <property type="entry name" value="BPD_transp_1"/>
    <property type="match status" value="1"/>
</dbReference>
<evidence type="ECO:0000256" key="3">
    <source>
        <dbReference type="ARBA" id="ARBA00022475"/>
    </source>
</evidence>
<feature type="transmembrane region" description="Helical" evidence="9">
    <location>
        <begin position="101"/>
        <end position="123"/>
    </location>
</feature>
<evidence type="ECO:0000313" key="11">
    <source>
        <dbReference type="EMBL" id="PVH27482.1"/>
    </source>
</evidence>
<evidence type="ECO:0000259" key="10">
    <source>
        <dbReference type="PROSITE" id="PS50928"/>
    </source>
</evidence>
<keyword evidence="4 9" id="KW-0812">Transmembrane</keyword>
<name>A0A2T8HQC2_9RHOB</name>
<dbReference type="InterPro" id="IPR000515">
    <property type="entry name" value="MetI-like"/>
</dbReference>
<dbReference type="GO" id="GO:0015833">
    <property type="term" value="P:peptide transport"/>
    <property type="evidence" value="ECO:0007669"/>
    <property type="project" value="UniProtKB-KW"/>
</dbReference>
<evidence type="ECO:0000256" key="5">
    <source>
        <dbReference type="ARBA" id="ARBA00022856"/>
    </source>
</evidence>
<dbReference type="Proteomes" id="UP000245911">
    <property type="component" value="Unassembled WGS sequence"/>
</dbReference>
<dbReference type="GO" id="GO:0005886">
    <property type="term" value="C:plasma membrane"/>
    <property type="evidence" value="ECO:0007669"/>
    <property type="project" value="UniProtKB-SubCell"/>
</dbReference>
<protein>
    <submittedName>
        <fullName evidence="11">ABC transporter permease</fullName>
    </submittedName>
</protein>
<dbReference type="InterPro" id="IPR035906">
    <property type="entry name" value="MetI-like_sf"/>
</dbReference>
<gene>
    <name evidence="11" type="ORF">DDE20_17075</name>
</gene>
<dbReference type="SUPFAM" id="SSF161098">
    <property type="entry name" value="MetI-like"/>
    <property type="match status" value="1"/>
</dbReference>
<sequence length="260" mass="26997">MKWGLPCAALVAVIALMLLIGSGRMGDPHAIDLGNRLAAPSLTHLLGTDHLGRDLASRVIWGAVPSVMAIAIVLAAGIGFGVTAGGVIALGPRPLRQAVSWLAETALAVPTLVTALVLSAAFGAGVWSVAAALVATSWAPYALASAALFDRARAEPYWQASQALGVSLPAALRRHMLPNAWPAIGALAGADAGRAVVLVASLGFIGLSADTGRPEWGAMVFEYRMFLFTEPRLVLAPILACALTTVFLHVGFDRHRFGPR</sequence>
<keyword evidence="12" id="KW-1185">Reference proteome</keyword>
<evidence type="ECO:0000256" key="4">
    <source>
        <dbReference type="ARBA" id="ARBA00022692"/>
    </source>
</evidence>
<evidence type="ECO:0000313" key="12">
    <source>
        <dbReference type="Proteomes" id="UP000245911"/>
    </source>
</evidence>
<comment type="similarity">
    <text evidence="9">Belongs to the binding-protein-dependent transport system permease family.</text>
</comment>
<keyword evidence="7 9" id="KW-1133">Transmembrane helix</keyword>
<feature type="transmembrane region" description="Helical" evidence="9">
    <location>
        <begin position="183"/>
        <end position="207"/>
    </location>
</feature>
<accession>A0A2T8HQC2</accession>
<feature type="transmembrane region" description="Helical" evidence="9">
    <location>
        <begin position="129"/>
        <end position="149"/>
    </location>
</feature>
<dbReference type="CDD" id="cd06261">
    <property type="entry name" value="TM_PBP2"/>
    <property type="match status" value="1"/>
</dbReference>
<dbReference type="RefSeq" id="WP_116559743.1">
    <property type="nucleotide sequence ID" value="NZ_QDKM01000012.1"/>
</dbReference>
<proteinExistence type="inferred from homology"/>
<feature type="domain" description="ABC transmembrane type-1" evidence="10">
    <location>
        <begin position="63"/>
        <end position="252"/>
    </location>
</feature>
<comment type="caution">
    <text evidence="11">The sequence shown here is derived from an EMBL/GenBank/DDBJ whole genome shotgun (WGS) entry which is preliminary data.</text>
</comment>
<evidence type="ECO:0000256" key="7">
    <source>
        <dbReference type="ARBA" id="ARBA00022989"/>
    </source>
</evidence>
<organism evidence="11 12">
    <name type="scientific">Pararhodobacter oceanensis</name>
    <dbReference type="NCBI Taxonomy" id="2172121"/>
    <lineage>
        <taxon>Bacteria</taxon>
        <taxon>Pseudomonadati</taxon>
        <taxon>Pseudomonadota</taxon>
        <taxon>Alphaproteobacteria</taxon>
        <taxon>Rhodobacterales</taxon>
        <taxon>Paracoccaceae</taxon>
        <taxon>Pararhodobacter</taxon>
    </lineage>
</organism>
<dbReference type="Gene3D" id="1.10.3720.10">
    <property type="entry name" value="MetI-like"/>
    <property type="match status" value="1"/>
</dbReference>
<feature type="transmembrane region" description="Helical" evidence="9">
    <location>
        <begin position="233"/>
        <end position="252"/>
    </location>
</feature>
<dbReference type="AlphaFoldDB" id="A0A2T8HQC2"/>
<feature type="transmembrane region" description="Helical" evidence="9">
    <location>
        <begin position="62"/>
        <end position="89"/>
    </location>
</feature>
<dbReference type="GO" id="GO:0055085">
    <property type="term" value="P:transmembrane transport"/>
    <property type="evidence" value="ECO:0007669"/>
    <property type="project" value="InterPro"/>
</dbReference>
<keyword evidence="6" id="KW-0653">Protein transport</keyword>
<dbReference type="PROSITE" id="PS50928">
    <property type="entry name" value="ABC_TM1"/>
    <property type="match status" value="1"/>
</dbReference>
<evidence type="ECO:0000256" key="6">
    <source>
        <dbReference type="ARBA" id="ARBA00022927"/>
    </source>
</evidence>
<evidence type="ECO:0000256" key="2">
    <source>
        <dbReference type="ARBA" id="ARBA00022448"/>
    </source>
</evidence>
<keyword evidence="3" id="KW-1003">Cell membrane</keyword>
<keyword evidence="2 9" id="KW-0813">Transport</keyword>
<dbReference type="PANTHER" id="PTHR43386:SF1">
    <property type="entry name" value="D,D-DIPEPTIDE TRANSPORT SYSTEM PERMEASE PROTEIN DDPC-RELATED"/>
    <property type="match status" value="1"/>
</dbReference>
<reference evidence="11 12" key="1">
    <citation type="submission" date="2018-04" db="EMBL/GenBank/DDBJ databases">
        <title>Pararhodobacter oceanense sp. nov., isolated from marine intertidal sediment.</title>
        <authorList>
            <person name="Wang X.-L."/>
            <person name="Du Z.-J."/>
        </authorList>
    </citation>
    <scope>NUCLEOTIDE SEQUENCE [LARGE SCALE GENOMIC DNA]</scope>
    <source>
        <strain evidence="11 12">AM505</strain>
    </source>
</reference>